<feature type="region of interest" description="Disordered" evidence="1">
    <location>
        <begin position="223"/>
        <end position="244"/>
    </location>
</feature>
<dbReference type="PANTHER" id="PTHR14659">
    <property type="entry name" value="ALPHA- AND GAMMA-ADAPTIN-BINDING PROTEIN P34"/>
    <property type="match status" value="1"/>
</dbReference>
<proteinExistence type="predicted"/>
<feature type="compositionally biased region" description="Acidic residues" evidence="1">
    <location>
        <begin position="401"/>
        <end position="410"/>
    </location>
</feature>
<dbReference type="Gene3D" id="3.40.50.11960">
    <property type="match status" value="1"/>
</dbReference>
<evidence type="ECO:0000313" key="2">
    <source>
        <dbReference type="EMBL" id="KAK0539136.1"/>
    </source>
</evidence>
<feature type="compositionally biased region" description="Low complexity" evidence="1">
    <location>
        <begin position="431"/>
        <end position="463"/>
    </location>
</feature>
<dbReference type="AlphaFoldDB" id="A0AAN6JNW7"/>
<evidence type="ECO:0000313" key="3">
    <source>
        <dbReference type="Proteomes" id="UP001176521"/>
    </source>
</evidence>
<accession>A0AAN6JNW7</accession>
<name>A0AAN6JNW7_9BASI</name>
<feature type="compositionally biased region" description="Acidic residues" evidence="1">
    <location>
        <begin position="519"/>
        <end position="538"/>
    </location>
</feature>
<dbReference type="PANTHER" id="PTHR14659:SF1">
    <property type="entry name" value="ALPHA- AND GAMMA-ADAPTIN-BINDING PROTEIN P34"/>
    <property type="match status" value="1"/>
</dbReference>
<dbReference type="InterPro" id="IPR019341">
    <property type="entry name" value="Alpha/Gamma-adaptin-bd_p34"/>
</dbReference>
<feature type="compositionally biased region" description="Acidic residues" evidence="1">
    <location>
        <begin position="264"/>
        <end position="278"/>
    </location>
</feature>
<comment type="caution">
    <text evidence="2">The sequence shown here is derived from an EMBL/GenBank/DDBJ whole genome shotgun (WGS) entry which is preliminary data.</text>
</comment>
<dbReference type="Proteomes" id="UP001176521">
    <property type="component" value="Unassembled WGS sequence"/>
</dbReference>
<organism evidence="2 3">
    <name type="scientific">Tilletia horrida</name>
    <dbReference type="NCBI Taxonomy" id="155126"/>
    <lineage>
        <taxon>Eukaryota</taxon>
        <taxon>Fungi</taxon>
        <taxon>Dikarya</taxon>
        <taxon>Basidiomycota</taxon>
        <taxon>Ustilaginomycotina</taxon>
        <taxon>Exobasidiomycetes</taxon>
        <taxon>Tilletiales</taxon>
        <taxon>Tilletiaceae</taxon>
        <taxon>Tilletia</taxon>
    </lineage>
</organism>
<reference evidence="2" key="1">
    <citation type="journal article" date="2023" name="PhytoFront">
        <title>Draft Genome Resources of Seven Strains of Tilletia horrida, Causal Agent of Kernel Smut of Rice.</title>
        <authorList>
            <person name="Khanal S."/>
            <person name="Antony Babu S."/>
            <person name="Zhou X.G."/>
        </authorList>
    </citation>
    <scope>NUCLEOTIDE SEQUENCE</scope>
    <source>
        <strain evidence="2">TX3</strain>
    </source>
</reference>
<dbReference type="EMBL" id="JAPDMQ010000035">
    <property type="protein sequence ID" value="KAK0539136.1"/>
    <property type="molecule type" value="Genomic_DNA"/>
</dbReference>
<feature type="region of interest" description="Disordered" evidence="1">
    <location>
        <begin position="260"/>
        <end position="294"/>
    </location>
</feature>
<evidence type="ECO:0000256" key="1">
    <source>
        <dbReference type="SAM" id="MobiDB-lite"/>
    </source>
</evidence>
<feature type="region of interest" description="Disordered" evidence="1">
    <location>
        <begin position="319"/>
        <end position="484"/>
    </location>
</feature>
<feature type="region of interest" description="Disordered" evidence="1">
    <location>
        <begin position="503"/>
        <end position="538"/>
    </location>
</feature>
<feature type="region of interest" description="Disordered" evidence="1">
    <location>
        <begin position="44"/>
        <end position="73"/>
    </location>
</feature>
<protein>
    <submittedName>
        <fullName evidence="2">Uncharacterized protein</fullName>
    </submittedName>
</protein>
<feature type="compositionally biased region" description="Polar residues" evidence="1">
    <location>
        <begin position="227"/>
        <end position="238"/>
    </location>
</feature>
<sequence>MASSSLAGDEDKTILVLDPFAAPADAKSRARLQALVELVIGNDHDVEHSPSGPTFTDLEGPARPAPFENEMGRDVKKDDNEETEAGYASSFSTAVQPAPEAQAHPTLGSTHSLTQWHISNRYYDADAQFACVSLPLAGPDFIPAESRSGSSLDSAQRKVSSRGNAAFEAFEKLTEGIPAIILLLADPFSKDVHEALLERIAIVRDAFEIGVSLAVNIGAPLSPEVSRGQQAQSSPSQRGSDERDELDELYAEHGWEYIDLNKVDDDDDDDDDQEEDGDRLESVPAGEAETTGVDRIREALYANTWPNFVRNDDRRRQAARSLEAVASGPQAQAHRGTSSRPLIGFSDSHAETDGDEQADAIQVGEQGGDEEEGQRAHTQLLHDMIAVSRRPHKEQRYGKLEDEDEEDGTGDGDRKEADDFGAFQEAEDGPSGNAAAIGTSTSTSAGAAATSAPSKSASTDASTWLSGSSGNKGGDTEDFSARFGPAPDAQAFFVSESSSAATSTAAAGESAEKARIGEDGDDENDEADDADEADEGLTDDERAILDSLSVSQGEIDALTAQFSSLAFPASTAARGNVALDDAGFEEVMQNMMSLRETISTHQTRIAGIEDPVAKRREAAMFSLAFTQFLTGHLGEEELTMLGEEMETLGPGSAAETAS</sequence>
<keyword evidence="3" id="KW-1185">Reference proteome</keyword>
<gene>
    <name evidence="2" type="ORF">OC842_001070</name>
</gene>